<dbReference type="AlphaFoldDB" id="Q24W47"/>
<evidence type="ECO:0000313" key="3">
    <source>
        <dbReference type="EMBL" id="BAE83745.1"/>
    </source>
</evidence>
<dbReference type="InterPro" id="IPR036890">
    <property type="entry name" value="HATPase_C_sf"/>
</dbReference>
<keyword evidence="1" id="KW-0812">Transmembrane</keyword>
<feature type="transmembrane region" description="Helical" evidence="1">
    <location>
        <begin position="59"/>
        <end position="80"/>
    </location>
</feature>
<accession>Q24W47</accession>
<proteinExistence type="predicted"/>
<dbReference type="STRING" id="138119.DSY1956"/>
<organism evidence="3 4">
    <name type="scientific">Desulfitobacterium hafniense (strain Y51)</name>
    <dbReference type="NCBI Taxonomy" id="138119"/>
    <lineage>
        <taxon>Bacteria</taxon>
        <taxon>Bacillati</taxon>
        <taxon>Bacillota</taxon>
        <taxon>Clostridia</taxon>
        <taxon>Eubacteriales</taxon>
        <taxon>Desulfitobacteriaceae</taxon>
        <taxon>Desulfitobacterium</taxon>
    </lineage>
</organism>
<keyword evidence="1" id="KW-1133">Transmembrane helix</keyword>
<keyword evidence="4" id="KW-1185">Reference proteome</keyword>
<dbReference type="KEGG" id="dsy:DSY1956"/>
<gene>
    <name evidence="3" type="ordered locus">DSY1956</name>
</gene>
<dbReference type="EMBL" id="AP008230">
    <property type="protein sequence ID" value="BAE83745.1"/>
    <property type="molecule type" value="Genomic_DNA"/>
</dbReference>
<name>Q24W47_DESHY</name>
<dbReference type="Gene3D" id="3.30.565.10">
    <property type="entry name" value="Histidine kinase-like ATPase, C-terminal domain"/>
    <property type="match status" value="1"/>
</dbReference>
<dbReference type="PANTHER" id="PTHR40448">
    <property type="entry name" value="TWO-COMPONENT SENSOR HISTIDINE KINASE"/>
    <property type="match status" value="1"/>
</dbReference>
<feature type="transmembrane region" description="Helical" evidence="1">
    <location>
        <begin position="207"/>
        <end position="228"/>
    </location>
</feature>
<feature type="transmembrane region" description="Helical" evidence="1">
    <location>
        <begin position="177"/>
        <end position="201"/>
    </location>
</feature>
<evidence type="ECO:0000313" key="4">
    <source>
        <dbReference type="Proteomes" id="UP000001946"/>
    </source>
</evidence>
<dbReference type="HOGENOM" id="CLU_020211_14_2_9"/>
<protein>
    <recommendedName>
        <fullName evidence="2">Sensor histidine kinase NatK-like C-terminal domain-containing protein</fullName>
    </recommendedName>
</protein>
<keyword evidence="1" id="KW-0472">Membrane</keyword>
<dbReference type="InterPro" id="IPR032834">
    <property type="entry name" value="NatK-like_C"/>
</dbReference>
<dbReference type="Proteomes" id="UP000001946">
    <property type="component" value="Chromosome"/>
</dbReference>
<dbReference type="CDD" id="cd16935">
    <property type="entry name" value="HATPase_AgrC-ComD-like"/>
    <property type="match status" value="1"/>
</dbReference>
<evidence type="ECO:0000259" key="2">
    <source>
        <dbReference type="Pfam" id="PF14501"/>
    </source>
</evidence>
<dbReference type="PANTHER" id="PTHR40448:SF1">
    <property type="entry name" value="TWO-COMPONENT SENSOR HISTIDINE KINASE"/>
    <property type="match status" value="1"/>
</dbReference>
<feature type="transmembrane region" description="Helical" evidence="1">
    <location>
        <begin position="135"/>
        <end position="157"/>
    </location>
</feature>
<feature type="domain" description="Sensor histidine kinase NatK-like C-terminal" evidence="2">
    <location>
        <begin position="349"/>
        <end position="443"/>
    </location>
</feature>
<sequence>MPRVRRGRLSSNICIIKWRGNKGMMETAMAFSRYFVALLFGAAVAVSFAGMGRTRKNHLAFGCFTVILFMLQLGSLRLWGMEMTIKLYPLLSHLPVAVFIALYLKRSWLISLTSMFVSFLCCQPPRWVGTVTGEIFDSAAMDHVGYMAGALLMYYFLQKYALKSVRHLMERSVESCLLFGAMPAFYYLFDYAAIVYTNFMYSGARAAVQFMPFVTSAFYFVFVLLYYAETQKQASLQRERDMLDAQFRLAQTEFASLRQMQQNAAAYRHDMRHHFSLLQGLAAKGRIEELREYLRTAQSDMDAITPTRFCENETVNLILSAFATKAKQGEISLTIDAKLPDFLPFSDTELCSLLSNALENAIQASGQIADSSKRLIRLRVYAKNTKLCLDIRNSYRTEPVFHQDLPVAKEQGHGFGTKSMAHIVEKHGGVFQFSVKDGWFIFQATA</sequence>
<feature type="transmembrane region" description="Helical" evidence="1">
    <location>
        <begin position="87"/>
        <end position="104"/>
    </location>
</feature>
<reference evidence="3 4" key="1">
    <citation type="journal article" date="2006" name="J. Bacteriol.">
        <title>Complete genome sequence of the dehalorespiring bacterium Desulfitobacterium hafniense Y51 and comparison with Dehalococcoides ethenogenes 195.</title>
        <authorList>
            <person name="Nonaka H."/>
            <person name="Keresztes G."/>
            <person name="Shinoda Y."/>
            <person name="Ikenaga Y."/>
            <person name="Abe M."/>
            <person name="Naito K."/>
            <person name="Inatomi K."/>
            <person name="Furukawa K."/>
            <person name="Inui M."/>
            <person name="Yukawa H."/>
        </authorList>
    </citation>
    <scope>NUCLEOTIDE SEQUENCE [LARGE SCALE GENOMIC DNA]</scope>
    <source>
        <strain evidence="3 4">Y51</strain>
    </source>
</reference>
<evidence type="ECO:0000256" key="1">
    <source>
        <dbReference type="SAM" id="Phobius"/>
    </source>
</evidence>
<dbReference type="GO" id="GO:0042802">
    <property type="term" value="F:identical protein binding"/>
    <property type="evidence" value="ECO:0007669"/>
    <property type="project" value="TreeGrafter"/>
</dbReference>
<dbReference type="eggNOG" id="COG3290">
    <property type="taxonomic scope" value="Bacteria"/>
</dbReference>
<dbReference type="Pfam" id="PF14501">
    <property type="entry name" value="HATPase_c_5"/>
    <property type="match status" value="1"/>
</dbReference>
<dbReference type="SUPFAM" id="SSF55874">
    <property type="entry name" value="ATPase domain of HSP90 chaperone/DNA topoisomerase II/histidine kinase"/>
    <property type="match status" value="1"/>
</dbReference>